<gene>
    <name evidence="1" type="ORF">HAP48_042335</name>
    <name evidence="2" type="ORF">WDK88_03705</name>
</gene>
<evidence type="ECO:0000313" key="2">
    <source>
        <dbReference type="EMBL" id="WXC80764.1"/>
    </source>
</evidence>
<accession>A0A973W8J5</accession>
<reference evidence="1" key="1">
    <citation type="submission" date="2020-06" db="EMBL/GenBank/DDBJ databases">
        <title>Whole Genome Sequence of Bradyrhizobium sp. Strain 1S1.</title>
        <authorList>
            <person name="Bromfield E.S.P."/>
            <person name="Cloutier S."/>
        </authorList>
    </citation>
    <scope>NUCLEOTIDE SEQUENCE [LARGE SCALE GENOMIC DNA]</scope>
    <source>
        <strain evidence="1">1S1</strain>
    </source>
</reference>
<proteinExistence type="predicted"/>
<organism evidence="1">
    <name type="scientific">Bradyrhizobium septentrionale</name>
    <dbReference type="NCBI Taxonomy" id="1404411"/>
    <lineage>
        <taxon>Bacteria</taxon>
        <taxon>Pseudomonadati</taxon>
        <taxon>Pseudomonadota</taxon>
        <taxon>Alphaproteobacteria</taxon>
        <taxon>Hyphomicrobiales</taxon>
        <taxon>Nitrobacteraceae</taxon>
        <taxon>Bradyrhizobium</taxon>
    </lineage>
</organism>
<evidence type="ECO:0000313" key="1">
    <source>
        <dbReference type="EMBL" id="NVI49366.1"/>
    </source>
</evidence>
<dbReference type="EMBL" id="JAAOLE020000001">
    <property type="protein sequence ID" value="NVI49366.1"/>
    <property type="molecule type" value="Genomic_DNA"/>
</dbReference>
<dbReference type="EMBL" id="CP147711">
    <property type="protein sequence ID" value="WXC80764.1"/>
    <property type="molecule type" value="Genomic_DNA"/>
</dbReference>
<reference evidence="2" key="3">
    <citation type="submission" date="2024-03" db="EMBL/GenBank/DDBJ databases">
        <authorList>
            <person name="Bromfield E.S.P."/>
            <person name="Cloutier S."/>
        </authorList>
    </citation>
    <scope>NUCLEOTIDE SEQUENCE</scope>
    <source>
        <strain evidence="2">5S5</strain>
    </source>
</reference>
<dbReference type="AlphaFoldDB" id="A0A973W8J5"/>
<name>A0A973W8J5_9BRAD</name>
<evidence type="ECO:0000313" key="3">
    <source>
        <dbReference type="Proteomes" id="UP001432046"/>
    </source>
</evidence>
<keyword evidence="3" id="KW-1185">Reference proteome</keyword>
<dbReference type="Proteomes" id="UP001432046">
    <property type="component" value="Chromosome"/>
</dbReference>
<sequence length="215" mass="22187">MGDRVIRFALAAAVTIGLGATLLPSVGSAQSLSDRFKSLFGGGSSDSDKPAAPAAPKQLNDADAELTCPPVQIRAGASTYSVAANGKEAVGNDVKFLASITRTARQCGLNSGQITAKIGIQGRVIAGPSGAPPTVQVPLRVAVVKGGIGERTIMTKAYTTTVQMDESGSVPFSLVAEDVVYPAPSAAENDDYIFYIGFDPQALKPEPKPRAPKKK</sequence>
<dbReference type="RefSeq" id="WP_175612333.1">
    <property type="nucleotide sequence ID" value="NZ_CP088285.1"/>
</dbReference>
<protein>
    <submittedName>
        <fullName evidence="1">Uncharacterized protein</fullName>
    </submittedName>
</protein>
<reference evidence="2" key="2">
    <citation type="journal article" date="2021" name="Int. J. Syst. Evol. Microbiol.">
        <title>Bradyrhizobium septentrionale sp. nov. (sv. septentrionale) and Bradyrhizobium quebecense sp. nov. (sv. septentrionale) associated with legumes native to Canada possess rearranged symbiosis genes and numerous insertion sequences.</title>
        <authorList>
            <person name="Bromfield E.S.P."/>
            <person name="Cloutier S."/>
        </authorList>
    </citation>
    <scope>NUCLEOTIDE SEQUENCE</scope>
    <source>
        <strain evidence="2">5S5</strain>
    </source>
</reference>